<feature type="compositionally biased region" description="Polar residues" evidence="8">
    <location>
        <begin position="1"/>
        <end position="21"/>
    </location>
</feature>
<reference evidence="11 12" key="1">
    <citation type="submission" date="2019-02" db="EMBL/GenBank/DDBJ databases">
        <title>Genome sequencing of the rare red list fungi Phlebia centrifuga.</title>
        <authorList>
            <person name="Buettner E."/>
            <person name="Kellner H."/>
        </authorList>
    </citation>
    <scope>NUCLEOTIDE SEQUENCE [LARGE SCALE GENOMIC DNA]</scope>
    <source>
        <strain evidence="11 12">DSM 108282</strain>
    </source>
</reference>
<feature type="transmembrane region" description="Helical" evidence="9">
    <location>
        <begin position="173"/>
        <end position="194"/>
    </location>
</feature>
<keyword evidence="5 9" id="KW-0812">Transmembrane</keyword>
<feature type="transmembrane region" description="Helical" evidence="9">
    <location>
        <begin position="309"/>
        <end position="328"/>
    </location>
</feature>
<dbReference type="CDD" id="cd17502">
    <property type="entry name" value="MFS_Azr1_MDR_like"/>
    <property type="match status" value="1"/>
</dbReference>
<feature type="transmembrane region" description="Helical" evidence="9">
    <location>
        <begin position="85"/>
        <end position="103"/>
    </location>
</feature>
<evidence type="ECO:0000256" key="6">
    <source>
        <dbReference type="ARBA" id="ARBA00022989"/>
    </source>
</evidence>
<dbReference type="Proteomes" id="UP000309038">
    <property type="component" value="Unassembled WGS sequence"/>
</dbReference>
<gene>
    <name evidence="11" type="ORF">EW026_g4297</name>
</gene>
<feature type="region of interest" description="Disordered" evidence="8">
    <location>
        <begin position="1"/>
        <end position="38"/>
    </location>
</feature>
<keyword evidence="4" id="KW-1003">Cell membrane</keyword>
<feature type="transmembrane region" description="Helical" evidence="9">
    <location>
        <begin position="115"/>
        <end position="138"/>
    </location>
</feature>
<keyword evidence="3" id="KW-0813">Transport</keyword>
<dbReference type="PANTHER" id="PTHR23501">
    <property type="entry name" value="MAJOR FACILITATOR SUPERFAMILY"/>
    <property type="match status" value="1"/>
</dbReference>
<proteinExistence type="inferred from homology"/>
<organism evidence="11 12">
    <name type="scientific">Hermanssonia centrifuga</name>
    <dbReference type="NCBI Taxonomy" id="98765"/>
    <lineage>
        <taxon>Eukaryota</taxon>
        <taxon>Fungi</taxon>
        <taxon>Dikarya</taxon>
        <taxon>Basidiomycota</taxon>
        <taxon>Agaricomycotina</taxon>
        <taxon>Agaricomycetes</taxon>
        <taxon>Polyporales</taxon>
        <taxon>Meruliaceae</taxon>
        <taxon>Hermanssonia</taxon>
    </lineage>
</organism>
<evidence type="ECO:0000313" key="12">
    <source>
        <dbReference type="Proteomes" id="UP000309038"/>
    </source>
</evidence>
<evidence type="ECO:0000256" key="7">
    <source>
        <dbReference type="ARBA" id="ARBA00023136"/>
    </source>
</evidence>
<dbReference type="GO" id="GO:0005886">
    <property type="term" value="C:plasma membrane"/>
    <property type="evidence" value="ECO:0007669"/>
    <property type="project" value="UniProtKB-SubCell"/>
</dbReference>
<dbReference type="PANTHER" id="PTHR23501:SF102">
    <property type="entry name" value="DRUG TRANSPORTER, PUTATIVE (AFU_ORTHOLOGUE AFUA_3G08530)-RELATED"/>
    <property type="match status" value="1"/>
</dbReference>
<feature type="transmembrane region" description="Helical" evidence="9">
    <location>
        <begin position="144"/>
        <end position="161"/>
    </location>
</feature>
<feature type="transmembrane region" description="Helical" evidence="9">
    <location>
        <begin position="510"/>
        <end position="529"/>
    </location>
</feature>
<feature type="transmembrane region" description="Helical" evidence="9">
    <location>
        <begin position="49"/>
        <end position="73"/>
    </location>
</feature>
<dbReference type="Pfam" id="PF07690">
    <property type="entry name" value="MFS_1"/>
    <property type="match status" value="1"/>
</dbReference>
<keyword evidence="12" id="KW-1185">Reference proteome</keyword>
<comment type="subcellular location">
    <subcellularLocation>
        <location evidence="1">Cell membrane</location>
        <topology evidence="1">Multi-pass membrane protein</topology>
    </subcellularLocation>
</comment>
<evidence type="ECO:0000313" key="11">
    <source>
        <dbReference type="EMBL" id="THG97767.1"/>
    </source>
</evidence>
<dbReference type="InterPro" id="IPR011701">
    <property type="entry name" value="MFS"/>
</dbReference>
<dbReference type="GO" id="GO:0022857">
    <property type="term" value="F:transmembrane transporter activity"/>
    <property type="evidence" value="ECO:0007669"/>
    <property type="project" value="InterPro"/>
</dbReference>
<dbReference type="InterPro" id="IPR020846">
    <property type="entry name" value="MFS_dom"/>
</dbReference>
<accession>A0A4S4KJC2</accession>
<feature type="transmembrane region" description="Helical" evidence="9">
    <location>
        <begin position="271"/>
        <end position="288"/>
    </location>
</feature>
<dbReference type="InterPro" id="IPR036259">
    <property type="entry name" value="MFS_trans_sf"/>
</dbReference>
<evidence type="ECO:0000256" key="8">
    <source>
        <dbReference type="SAM" id="MobiDB-lite"/>
    </source>
</evidence>
<feature type="compositionally biased region" description="Basic and acidic residues" evidence="8">
    <location>
        <begin position="575"/>
        <end position="585"/>
    </location>
</feature>
<evidence type="ECO:0000256" key="2">
    <source>
        <dbReference type="ARBA" id="ARBA00008335"/>
    </source>
</evidence>
<evidence type="ECO:0000256" key="1">
    <source>
        <dbReference type="ARBA" id="ARBA00004651"/>
    </source>
</evidence>
<feature type="domain" description="Major facilitator superfamily (MFS) profile" evidence="10">
    <location>
        <begin position="50"/>
        <end position="534"/>
    </location>
</feature>
<comment type="caution">
    <text evidence="11">The sequence shown here is derived from an EMBL/GenBank/DDBJ whole genome shotgun (WGS) entry which is preliminary data.</text>
</comment>
<evidence type="ECO:0000256" key="4">
    <source>
        <dbReference type="ARBA" id="ARBA00022475"/>
    </source>
</evidence>
<dbReference type="SUPFAM" id="SSF103473">
    <property type="entry name" value="MFS general substrate transporter"/>
    <property type="match status" value="1"/>
</dbReference>
<protein>
    <recommendedName>
        <fullName evidence="10">Major facilitator superfamily (MFS) profile domain-containing protein</fullName>
    </recommendedName>
</protein>
<evidence type="ECO:0000259" key="10">
    <source>
        <dbReference type="PROSITE" id="PS50850"/>
    </source>
</evidence>
<feature type="region of interest" description="Disordered" evidence="8">
    <location>
        <begin position="545"/>
        <end position="615"/>
    </location>
</feature>
<feature type="transmembrane region" description="Helical" evidence="9">
    <location>
        <begin position="373"/>
        <end position="390"/>
    </location>
</feature>
<feature type="transmembrane region" description="Helical" evidence="9">
    <location>
        <begin position="237"/>
        <end position="259"/>
    </location>
</feature>
<sequence length="615" mass="66081">MADTKQSLPEDIQSPNISTAETQKDAKQRPGQSWKQDEEHVLPHNRLGLVFFGLMSCTFLAALDQTIVATALPTIVAKLGGGKEYSWVGSAYLLAAASLGTIYGKASDIVGRKPILYVSIIIFLVGSALCGAAQSMIWLVVCRAVQGIGGGGIIQMVQITISDIVSLQDRGKYGGFIGATWGIASVIGPLLGGVFTDHVSWRWCFFINLPTGGVAFAILFFFLNLNPHQGKTLKQHIAEFDFLGFILIVGGVVCILIGFNFSETSWSTPQTIAPLAIGVALLIAATLNEIYTSRAPIIPPRLFKVRTTAFILVSVFFHAIAFFSGAYYLPVYFQVLGSSATGAGVRMLPYSLGAAFISAISGQVVTKTGRWRPVMWFSWVIIVLGYGLMTQLDEKSNNAEKVLYLLIAALGIGCLFQTPLIGLQAAMPLRDMATSTATFGFLRTLGGTVGISIGQAILSGFLRHKVQQIPGLDIDTSPAALNQVVRQIKDIPDVTARNALMHAYTTSISMIWLINTPILGVGLILVLFLRPYTLKRMVIKAERAKEGDPEAGAVDKGEKILDANQTQLGVAPAPGDHEGDEEKARRSTSKSRTSDAADDAGTIAEPEVPKQTTKE</sequence>
<keyword evidence="6 9" id="KW-1133">Transmembrane helix</keyword>
<feature type="transmembrane region" description="Helical" evidence="9">
    <location>
        <begin position="348"/>
        <end position="366"/>
    </location>
</feature>
<evidence type="ECO:0000256" key="9">
    <source>
        <dbReference type="SAM" id="Phobius"/>
    </source>
</evidence>
<dbReference type="Gene3D" id="1.20.1720.10">
    <property type="entry name" value="Multidrug resistance protein D"/>
    <property type="match status" value="1"/>
</dbReference>
<dbReference type="PROSITE" id="PS50850">
    <property type="entry name" value="MFS"/>
    <property type="match status" value="1"/>
</dbReference>
<comment type="similarity">
    <text evidence="2">Belongs to the major facilitator superfamily.</text>
</comment>
<feature type="transmembrane region" description="Helical" evidence="9">
    <location>
        <begin position="200"/>
        <end position="225"/>
    </location>
</feature>
<dbReference type="AlphaFoldDB" id="A0A4S4KJC2"/>
<dbReference type="FunFam" id="1.20.1720.10:FF:000013">
    <property type="entry name" value="Related to multidrug resistance proteins"/>
    <property type="match status" value="1"/>
</dbReference>
<dbReference type="InterPro" id="IPR004638">
    <property type="entry name" value="EmrB-like"/>
</dbReference>
<dbReference type="NCBIfam" id="TIGR00711">
    <property type="entry name" value="efflux_EmrB"/>
    <property type="match status" value="1"/>
</dbReference>
<feature type="transmembrane region" description="Helical" evidence="9">
    <location>
        <begin position="444"/>
        <end position="462"/>
    </location>
</feature>
<feature type="transmembrane region" description="Helical" evidence="9">
    <location>
        <begin position="402"/>
        <end position="423"/>
    </location>
</feature>
<evidence type="ECO:0000256" key="3">
    <source>
        <dbReference type="ARBA" id="ARBA00022448"/>
    </source>
</evidence>
<feature type="compositionally biased region" description="Basic and acidic residues" evidence="8">
    <location>
        <begin position="545"/>
        <end position="561"/>
    </location>
</feature>
<evidence type="ECO:0000256" key="5">
    <source>
        <dbReference type="ARBA" id="ARBA00022692"/>
    </source>
</evidence>
<dbReference type="PRINTS" id="PR01036">
    <property type="entry name" value="TCRTETB"/>
</dbReference>
<keyword evidence="7 9" id="KW-0472">Membrane</keyword>
<dbReference type="EMBL" id="SGPJ01000150">
    <property type="protein sequence ID" value="THG97767.1"/>
    <property type="molecule type" value="Genomic_DNA"/>
</dbReference>
<name>A0A4S4KJC2_9APHY</name>
<dbReference type="Gene3D" id="1.20.1250.20">
    <property type="entry name" value="MFS general substrate transporter like domains"/>
    <property type="match status" value="1"/>
</dbReference>